<dbReference type="GO" id="GO:0009083">
    <property type="term" value="P:branched-chain amino acid catabolic process"/>
    <property type="evidence" value="ECO:0007669"/>
    <property type="project" value="TreeGrafter"/>
</dbReference>
<evidence type="ECO:0000256" key="9">
    <source>
        <dbReference type="ARBA" id="ARBA00023002"/>
    </source>
</evidence>
<evidence type="ECO:0000256" key="10">
    <source>
        <dbReference type="ARBA" id="ARBA00023052"/>
    </source>
</evidence>
<dbReference type="Gene3D" id="3.40.50.920">
    <property type="match status" value="1"/>
</dbReference>
<dbReference type="InterPro" id="IPR011053">
    <property type="entry name" value="Single_hybrid_motif"/>
</dbReference>
<dbReference type="Pfam" id="PF02779">
    <property type="entry name" value="Transket_pyr"/>
    <property type="match status" value="1"/>
</dbReference>
<evidence type="ECO:0000256" key="2">
    <source>
        <dbReference type="ARBA" id="ARBA00001964"/>
    </source>
</evidence>
<dbReference type="SMART" id="SM00861">
    <property type="entry name" value="Transket_pyr"/>
    <property type="match status" value="1"/>
</dbReference>
<dbReference type="InterPro" id="IPR001017">
    <property type="entry name" value="DH_E1"/>
</dbReference>
<keyword evidence="10" id="KW-0786">Thiamine pyrophosphate</keyword>
<comment type="cofactor">
    <cofactor evidence="1">
        <name>(R)-lipoate</name>
        <dbReference type="ChEBI" id="CHEBI:83088"/>
    </cofactor>
</comment>
<evidence type="ECO:0000313" key="15">
    <source>
        <dbReference type="Proteomes" id="UP000186228"/>
    </source>
</evidence>
<evidence type="ECO:0000256" key="4">
    <source>
        <dbReference type="ARBA" id="ARBA00011301"/>
    </source>
</evidence>
<feature type="domain" description="Lipoyl-binding" evidence="13">
    <location>
        <begin position="674"/>
        <end position="749"/>
    </location>
</feature>
<dbReference type="Pfam" id="PF08541">
    <property type="entry name" value="ACP_syn_III_C"/>
    <property type="match status" value="1"/>
</dbReference>
<dbReference type="InterPro" id="IPR005475">
    <property type="entry name" value="Transketolase-like_Pyr-bd"/>
</dbReference>
<dbReference type="InterPro" id="IPR013751">
    <property type="entry name" value="ACP_syn_III_N"/>
</dbReference>
<dbReference type="OrthoDB" id="9780894at2"/>
<reference evidence="15" key="1">
    <citation type="submission" date="2016-08" db="EMBL/GenBank/DDBJ databases">
        <authorList>
            <person name="Varghese N."/>
            <person name="Submissions Spin"/>
        </authorList>
    </citation>
    <scope>NUCLEOTIDE SEQUENCE [LARGE SCALE GENOMIC DNA]</scope>
    <source>
        <strain evidence="15">CCBAU 57015</strain>
    </source>
</reference>
<dbReference type="Gene3D" id="2.40.50.100">
    <property type="match status" value="1"/>
</dbReference>
<dbReference type="Pfam" id="PF00364">
    <property type="entry name" value="Biotin_lipoyl"/>
    <property type="match status" value="1"/>
</dbReference>
<evidence type="ECO:0000256" key="6">
    <source>
        <dbReference type="ARBA" id="ARBA00013321"/>
    </source>
</evidence>
<dbReference type="PROSITE" id="PS50968">
    <property type="entry name" value="BIOTINYL_LIPOYL"/>
    <property type="match status" value="1"/>
</dbReference>
<dbReference type="Pfam" id="PF08545">
    <property type="entry name" value="ACP_syn_III"/>
    <property type="match status" value="1"/>
</dbReference>
<dbReference type="InterPro" id="IPR009014">
    <property type="entry name" value="Transketo_C/PFOR_II"/>
</dbReference>
<organism evidence="14 15">
    <name type="scientific">Rhizobium hainanense</name>
    <dbReference type="NCBI Taxonomy" id="52131"/>
    <lineage>
        <taxon>Bacteria</taxon>
        <taxon>Pseudomonadati</taxon>
        <taxon>Pseudomonadota</taxon>
        <taxon>Alphaproteobacteria</taxon>
        <taxon>Hyphomicrobiales</taxon>
        <taxon>Rhizobiaceae</taxon>
        <taxon>Rhizobium/Agrobacterium group</taxon>
        <taxon>Rhizobium</taxon>
    </lineage>
</organism>
<dbReference type="SUPFAM" id="SSF52518">
    <property type="entry name" value="Thiamin diphosphate-binding fold (THDP-binding)"/>
    <property type="match status" value="2"/>
</dbReference>
<dbReference type="CDD" id="cd00830">
    <property type="entry name" value="KAS_III"/>
    <property type="match status" value="1"/>
</dbReference>
<dbReference type="GO" id="GO:0006633">
    <property type="term" value="P:fatty acid biosynthetic process"/>
    <property type="evidence" value="ECO:0007669"/>
    <property type="project" value="InterPro"/>
</dbReference>
<dbReference type="CDD" id="cd02000">
    <property type="entry name" value="TPP_E1_PDC_ADC_BCADC"/>
    <property type="match status" value="1"/>
</dbReference>
<dbReference type="AlphaFoldDB" id="A0A1C3U5J1"/>
<dbReference type="InterPro" id="IPR016039">
    <property type="entry name" value="Thiolase-like"/>
</dbReference>
<dbReference type="GO" id="GO:0004315">
    <property type="term" value="F:3-oxoacyl-[acyl-carrier-protein] synthase activity"/>
    <property type="evidence" value="ECO:0007669"/>
    <property type="project" value="InterPro"/>
</dbReference>
<evidence type="ECO:0000256" key="3">
    <source>
        <dbReference type="ARBA" id="ARBA00003906"/>
    </source>
</evidence>
<comment type="subunit">
    <text evidence="4">Homodimer. Part of the 2-oxoglutarate dehydrogenase (OGDH) complex composed of E1 (2-oxoglutarate dehydrogenase), E2 (dihydrolipoamide succinyltransferase) and E3 (dihydrolipoamide dehydrogenase); the complex contains multiple copies of the three enzymatic components (E1, E2 and E3).</text>
</comment>
<gene>
    <name evidence="14" type="ORF">GA0061100_101758</name>
</gene>
<dbReference type="RefSeq" id="WP_075851308.1">
    <property type="nucleotide sequence ID" value="NZ_FMAC01000001.1"/>
</dbReference>
<dbReference type="PROSITE" id="PS00189">
    <property type="entry name" value="LIPOYL"/>
    <property type="match status" value="1"/>
</dbReference>
<comment type="function">
    <text evidence="3">E1 component of the 2-oxoglutarate dehydrogenase (OGDH) complex which catalyzes the decarboxylation of 2-oxoglutarate, the first step in the conversion of 2-oxoglutarate to succinyl-CoA and CO(2).</text>
</comment>
<dbReference type="CDD" id="cd06850">
    <property type="entry name" value="biotinyl_domain"/>
    <property type="match status" value="1"/>
</dbReference>
<accession>A0A1C3U5J1</accession>
<evidence type="ECO:0000313" key="14">
    <source>
        <dbReference type="EMBL" id="SCB10771.1"/>
    </source>
</evidence>
<dbReference type="InterPro" id="IPR013747">
    <property type="entry name" value="ACP_syn_III_C"/>
</dbReference>
<evidence type="ECO:0000259" key="13">
    <source>
        <dbReference type="PROSITE" id="PS50968"/>
    </source>
</evidence>
<evidence type="ECO:0000256" key="8">
    <source>
        <dbReference type="ARBA" id="ARBA00022823"/>
    </source>
</evidence>
<dbReference type="GO" id="GO:0003863">
    <property type="term" value="F:branched-chain 2-oxo acid dehydrogenase activity"/>
    <property type="evidence" value="ECO:0007669"/>
    <property type="project" value="UniProtKB-EC"/>
</dbReference>
<evidence type="ECO:0000256" key="7">
    <source>
        <dbReference type="ARBA" id="ARBA00022679"/>
    </source>
</evidence>
<dbReference type="Gene3D" id="3.40.50.970">
    <property type="match status" value="2"/>
</dbReference>
<feature type="compositionally biased region" description="Basic and acidic residues" evidence="12">
    <location>
        <begin position="305"/>
        <end position="315"/>
    </location>
</feature>
<keyword evidence="8" id="KW-0450">Lipoyl</keyword>
<dbReference type="Pfam" id="PF00676">
    <property type="entry name" value="E1_dh"/>
    <property type="match status" value="1"/>
</dbReference>
<dbReference type="EC" id="1.2.4.4" evidence="5"/>
<dbReference type="SUPFAM" id="SSF52922">
    <property type="entry name" value="TK C-terminal domain-like"/>
    <property type="match status" value="1"/>
</dbReference>
<dbReference type="SUPFAM" id="SSF53901">
    <property type="entry name" value="Thiolase-like"/>
    <property type="match status" value="1"/>
</dbReference>
<protein>
    <recommendedName>
        <fullName evidence="6">2-oxoglutarate dehydrogenase E1 component</fullName>
        <ecNumber evidence="5">1.2.4.4</ecNumber>
    </recommendedName>
    <alternativeName>
        <fullName evidence="11">Alpha-ketoglutarate dehydrogenase</fullName>
    </alternativeName>
</protein>
<evidence type="ECO:0000256" key="5">
    <source>
        <dbReference type="ARBA" id="ARBA00012277"/>
    </source>
</evidence>
<dbReference type="Gene3D" id="3.40.47.10">
    <property type="match status" value="1"/>
</dbReference>
<dbReference type="PANTHER" id="PTHR42980">
    <property type="entry name" value="2-OXOISOVALERATE DEHYDROGENASE SUBUNIT BETA-RELATED"/>
    <property type="match status" value="1"/>
</dbReference>
<dbReference type="PANTHER" id="PTHR42980:SF1">
    <property type="entry name" value="2-OXOISOVALERATE DEHYDROGENASE SUBUNIT BETA, MITOCHONDRIAL"/>
    <property type="match status" value="1"/>
</dbReference>
<feature type="region of interest" description="Disordered" evidence="12">
    <location>
        <begin position="305"/>
        <end position="324"/>
    </location>
</feature>
<dbReference type="EMBL" id="FMAC01000001">
    <property type="protein sequence ID" value="SCB10771.1"/>
    <property type="molecule type" value="Genomic_DNA"/>
</dbReference>
<dbReference type="InterPro" id="IPR029061">
    <property type="entry name" value="THDP-binding"/>
</dbReference>
<name>A0A1C3U5J1_9HYPH</name>
<dbReference type="InterPro" id="IPR000089">
    <property type="entry name" value="Biotin_lipoyl"/>
</dbReference>
<dbReference type="Pfam" id="PF02780">
    <property type="entry name" value="Transketolase_C"/>
    <property type="match status" value="1"/>
</dbReference>
<keyword evidence="9" id="KW-0560">Oxidoreductase</keyword>
<dbReference type="STRING" id="52131.GA0061100_101758"/>
<keyword evidence="15" id="KW-1185">Reference proteome</keyword>
<dbReference type="GO" id="GO:0007584">
    <property type="term" value="P:response to nutrient"/>
    <property type="evidence" value="ECO:0007669"/>
    <property type="project" value="TreeGrafter"/>
</dbReference>
<keyword evidence="7" id="KW-0808">Transferase</keyword>
<dbReference type="Proteomes" id="UP000186228">
    <property type="component" value="Unassembled WGS sequence"/>
</dbReference>
<comment type="cofactor">
    <cofactor evidence="2">
        <name>thiamine diphosphate</name>
        <dbReference type="ChEBI" id="CHEBI:58937"/>
    </cofactor>
</comment>
<proteinExistence type="predicted"/>
<evidence type="ECO:0000256" key="1">
    <source>
        <dbReference type="ARBA" id="ARBA00001938"/>
    </source>
</evidence>
<evidence type="ECO:0000256" key="11">
    <source>
        <dbReference type="ARBA" id="ARBA00030680"/>
    </source>
</evidence>
<dbReference type="InterPro" id="IPR003016">
    <property type="entry name" value="2-oxoA_DH_lipoyl-BS"/>
</dbReference>
<evidence type="ECO:0000256" key="12">
    <source>
        <dbReference type="SAM" id="MobiDB-lite"/>
    </source>
</evidence>
<dbReference type="InterPro" id="IPR033248">
    <property type="entry name" value="Transketolase_C"/>
</dbReference>
<dbReference type="SUPFAM" id="SSF51230">
    <property type="entry name" value="Single hybrid motif"/>
    <property type="match status" value="1"/>
</dbReference>
<sequence length="1107" mass="119759">MEGRFATEYLKQLHRIFFISREIDRLEREFIKQGIAHFHVSGAGHESTALLNEFLQDDDWLHLHYRDKALMLARGMPIREFFSSLLATANSHSAGRQMSAHLSSRALNITSIVGPVGNNALHAVGVAASLKHKPGMPIAICCAGDGTTQQGEFLEAVAEAVRSQYPVVFVIEDNSFSISTRTSKQTFFDLPAGPASSFYGVDIIRTDGDDLTASREAFRKAVRHSRNNRTPSIVLLNVERLSDHTNADDQKTYRTLLEIEAGSSRDPLPNLRAMLQKAGVDADALQKIEQELIAEVQAEAALARKEDAPKVEPDAKAPYPASFNGKAEYRGNENASTLTMREALNVVLDKQLAANPDVVLFGQDIEDPKGDVFGVTRGLSTKYPDRVRNAALTESTIVGTAVGRALAGQRPVAFLQFADFLPLAYNQIVSEMGSMFWRSNGAWEAPVILMVSCGGYKPGLGPFHAQSFEGMLAHTPGIDVVMPSSAGDAAGLLNAAFESRRPTVFLYPKAVLNNSDGRTSEDLDKHFVHPGLSRHVARGRDITLVSYGNTVSLCANAASAFEAQGFSVEVIDLRSISPWDEKEVLASARRTRRLIVVHEDNRTVGMGAEIIATVTEKTDVPVVVRRLARSDAHIPFNFRNQLETLPSYRKLVDLMAEVLECEVTWHEEDDSGPTAAIKAIGSGPADENVLVTDMLVKPGDKIEVGQLVAVVEATKASVEICANIGGVVQEVFAKIGDQIATDSPLLTVDANRDLSEQNFALASEIQNKFVLRRLKSHVIPTLRRHTGSFSEVAINGIGFATGARCVTNEEIIHNWPNRRADEILALTGIKSRFWVGPEEGTLSLATKAARDLLKQNQISIHDIDLVIAATGTPDIATPSLASRVAVAVAEDGVRPSLAAYDMGAACSGYLYALQQAYDFIAQQNDAKVLIITSEVLSPLLDMNDFSTAILFGDAATASLVTSRDMARNPLFTASRPIVSGRPEPGDLLYVPLPDDGVIAMNGRSVFTEAVHSMTRSIENACVDAGIELANLDLLVPHQANQRIIDTIAKRSGRPALSVIETYGNTSSSSIPLAMLHVAHERSEPLNLGLVAFGGGMTAGAAIVRTVK</sequence>